<dbReference type="InParanoid" id="A0A061EEQ4"/>
<accession>A0A061EEQ4</accession>
<dbReference type="AlphaFoldDB" id="A0A061EEQ4"/>
<evidence type="ECO:0000313" key="2">
    <source>
        <dbReference type="Proteomes" id="UP000026915"/>
    </source>
</evidence>
<proteinExistence type="predicted"/>
<dbReference type="STRING" id="3641.A0A061EEQ4"/>
<evidence type="ECO:0000313" key="1">
    <source>
        <dbReference type="EMBL" id="EOY03416.1"/>
    </source>
</evidence>
<organism evidence="1 2">
    <name type="scientific">Theobroma cacao</name>
    <name type="common">Cacao</name>
    <name type="synonym">Cocoa</name>
    <dbReference type="NCBI Taxonomy" id="3641"/>
    <lineage>
        <taxon>Eukaryota</taxon>
        <taxon>Viridiplantae</taxon>
        <taxon>Streptophyta</taxon>
        <taxon>Embryophyta</taxon>
        <taxon>Tracheophyta</taxon>
        <taxon>Spermatophyta</taxon>
        <taxon>Magnoliopsida</taxon>
        <taxon>eudicotyledons</taxon>
        <taxon>Gunneridae</taxon>
        <taxon>Pentapetalae</taxon>
        <taxon>rosids</taxon>
        <taxon>malvids</taxon>
        <taxon>Malvales</taxon>
        <taxon>Malvaceae</taxon>
        <taxon>Byttnerioideae</taxon>
        <taxon>Theobroma</taxon>
    </lineage>
</organism>
<keyword evidence="2" id="KW-1185">Reference proteome</keyword>
<dbReference type="Gramene" id="EOY03416">
    <property type="protein sequence ID" value="EOY03416"/>
    <property type="gene ID" value="TCM_018472"/>
</dbReference>
<dbReference type="Proteomes" id="UP000026915">
    <property type="component" value="Chromosome 4"/>
</dbReference>
<sequence>MLAKGYVLGKRCPNKGQRLDESYQFSAIAAAKVACLTDTINTGMQTVKPMDEKYQVSDITKSVASVILSCDVGNGSDVRVFILLMRIDSCRYSTCSAPLNASLVCSHITPPPNPHAPSLNMISALVIAPYFNSCLCVNWNQSLFY</sequence>
<dbReference type="EMBL" id="CM001882">
    <property type="protein sequence ID" value="EOY03416.1"/>
    <property type="molecule type" value="Genomic_DNA"/>
</dbReference>
<name>A0A061EEQ4_THECC</name>
<gene>
    <name evidence="1" type="ORF">TCM_018472</name>
</gene>
<protein>
    <submittedName>
        <fullName evidence="1">Uncharacterized protein</fullName>
    </submittedName>
</protein>
<dbReference type="HOGENOM" id="CLU_1790394_0_0_1"/>
<reference evidence="1 2" key="1">
    <citation type="journal article" date="2013" name="Genome Biol.">
        <title>The genome sequence of the most widely cultivated cacao type and its use to identify candidate genes regulating pod color.</title>
        <authorList>
            <person name="Motamayor J.C."/>
            <person name="Mockaitis K."/>
            <person name="Schmutz J."/>
            <person name="Haiminen N."/>
            <person name="Iii D.L."/>
            <person name="Cornejo O."/>
            <person name="Findley S.D."/>
            <person name="Zheng P."/>
            <person name="Utro F."/>
            <person name="Royaert S."/>
            <person name="Saski C."/>
            <person name="Jenkins J."/>
            <person name="Podicheti R."/>
            <person name="Zhao M."/>
            <person name="Scheffler B.E."/>
            <person name="Stack J.C."/>
            <person name="Feltus F.A."/>
            <person name="Mustiga G.M."/>
            <person name="Amores F."/>
            <person name="Phillips W."/>
            <person name="Marelli J.P."/>
            <person name="May G.D."/>
            <person name="Shapiro H."/>
            <person name="Ma J."/>
            <person name="Bustamante C.D."/>
            <person name="Schnell R.J."/>
            <person name="Main D."/>
            <person name="Gilbert D."/>
            <person name="Parida L."/>
            <person name="Kuhn D.N."/>
        </authorList>
    </citation>
    <scope>NUCLEOTIDE SEQUENCE [LARGE SCALE GENOMIC DNA]</scope>
    <source>
        <strain evidence="2">cv. Matina 1-6</strain>
    </source>
</reference>